<dbReference type="InterPro" id="IPR036397">
    <property type="entry name" value="RNaseH_sf"/>
</dbReference>
<feature type="non-terminal residue" evidence="1">
    <location>
        <position position="1"/>
    </location>
</feature>
<dbReference type="Proteomes" id="UP000054538">
    <property type="component" value="Unassembled WGS sequence"/>
</dbReference>
<dbReference type="HOGENOM" id="CLU_005726_8_0_1"/>
<dbReference type="STRING" id="930991.A0A0D0CH96"/>
<gene>
    <name evidence="1" type="ORF">PAXRUDRAFT_77717</name>
</gene>
<organism evidence="1 2">
    <name type="scientific">Paxillus rubicundulus Ve08.2h10</name>
    <dbReference type="NCBI Taxonomy" id="930991"/>
    <lineage>
        <taxon>Eukaryota</taxon>
        <taxon>Fungi</taxon>
        <taxon>Dikarya</taxon>
        <taxon>Basidiomycota</taxon>
        <taxon>Agaricomycotina</taxon>
        <taxon>Agaricomycetes</taxon>
        <taxon>Agaricomycetidae</taxon>
        <taxon>Boletales</taxon>
        <taxon>Paxilineae</taxon>
        <taxon>Paxillaceae</taxon>
        <taxon>Paxillus</taxon>
    </lineage>
</organism>
<dbReference type="Gene3D" id="3.30.420.10">
    <property type="entry name" value="Ribonuclease H-like superfamily/Ribonuclease H"/>
    <property type="match status" value="1"/>
</dbReference>
<evidence type="ECO:0000313" key="1">
    <source>
        <dbReference type="EMBL" id="KIK82077.1"/>
    </source>
</evidence>
<dbReference type="PANTHER" id="PTHR35871">
    <property type="entry name" value="EXPRESSED PROTEIN"/>
    <property type="match status" value="1"/>
</dbReference>
<feature type="non-terminal residue" evidence="1">
    <location>
        <position position="106"/>
    </location>
</feature>
<dbReference type="InParanoid" id="A0A0D0CH96"/>
<dbReference type="GO" id="GO:0003676">
    <property type="term" value="F:nucleic acid binding"/>
    <property type="evidence" value="ECO:0007669"/>
    <property type="project" value="InterPro"/>
</dbReference>
<protein>
    <recommendedName>
        <fullName evidence="3">Tc1-like transposase DDE domain-containing protein</fullName>
    </recommendedName>
</protein>
<proteinExistence type="predicted"/>
<reference evidence="1 2" key="1">
    <citation type="submission" date="2014-04" db="EMBL/GenBank/DDBJ databases">
        <authorList>
            <consortium name="DOE Joint Genome Institute"/>
            <person name="Kuo A."/>
            <person name="Kohler A."/>
            <person name="Jargeat P."/>
            <person name="Nagy L.G."/>
            <person name="Floudas D."/>
            <person name="Copeland A."/>
            <person name="Barry K.W."/>
            <person name="Cichocki N."/>
            <person name="Veneault-Fourrey C."/>
            <person name="LaButti K."/>
            <person name="Lindquist E.A."/>
            <person name="Lipzen A."/>
            <person name="Lundell T."/>
            <person name="Morin E."/>
            <person name="Murat C."/>
            <person name="Sun H."/>
            <person name="Tunlid A."/>
            <person name="Henrissat B."/>
            <person name="Grigoriev I.V."/>
            <person name="Hibbett D.S."/>
            <person name="Martin F."/>
            <person name="Nordberg H.P."/>
            <person name="Cantor M.N."/>
            <person name="Hua S.X."/>
        </authorList>
    </citation>
    <scope>NUCLEOTIDE SEQUENCE [LARGE SCALE GENOMIC DNA]</scope>
    <source>
        <strain evidence="1 2">Ve08.2h10</strain>
    </source>
</reference>
<name>A0A0D0CH96_9AGAM</name>
<reference evidence="2" key="2">
    <citation type="submission" date="2015-01" db="EMBL/GenBank/DDBJ databases">
        <title>Evolutionary Origins and Diversification of the Mycorrhizal Mutualists.</title>
        <authorList>
            <consortium name="DOE Joint Genome Institute"/>
            <consortium name="Mycorrhizal Genomics Consortium"/>
            <person name="Kohler A."/>
            <person name="Kuo A."/>
            <person name="Nagy L.G."/>
            <person name="Floudas D."/>
            <person name="Copeland A."/>
            <person name="Barry K.W."/>
            <person name="Cichocki N."/>
            <person name="Veneault-Fourrey C."/>
            <person name="LaButti K."/>
            <person name="Lindquist E.A."/>
            <person name="Lipzen A."/>
            <person name="Lundell T."/>
            <person name="Morin E."/>
            <person name="Murat C."/>
            <person name="Riley R."/>
            <person name="Ohm R."/>
            <person name="Sun H."/>
            <person name="Tunlid A."/>
            <person name="Henrissat B."/>
            <person name="Grigoriev I.V."/>
            <person name="Hibbett D.S."/>
            <person name="Martin F."/>
        </authorList>
    </citation>
    <scope>NUCLEOTIDE SEQUENCE [LARGE SCALE GENOMIC DNA]</scope>
    <source>
        <strain evidence="2">Ve08.2h10</strain>
    </source>
</reference>
<evidence type="ECO:0000313" key="2">
    <source>
        <dbReference type="Proteomes" id="UP000054538"/>
    </source>
</evidence>
<accession>A0A0D0CH96</accession>
<dbReference type="OrthoDB" id="2449121at2759"/>
<keyword evidence="2" id="KW-1185">Reference proteome</keyword>
<evidence type="ECO:0008006" key="3">
    <source>
        <dbReference type="Google" id="ProtNLM"/>
    </source>
</evidence>
<dbReference type="PANTHER" id="PTHR35871:SF1">
    <property type="entry name" value="CXC1-LIKE CYSTEINE CLUSTER ASSOCIATED WITH KDZ TRANSPOSASES DOMAIN-CONTAINING PROTEIN"/>
    <property type="match status" value="1"/>
</dbReference>
<dbReference type="AlphaFoldDB" id="A0A0D0CH96"/>
<sequence>SQLLSQQDDFINQVSVLETFINKAGHLCIFLPKFHCELNPIEMYWGWCKYQYHEVSKPNFVAAKQAAVEILDSCPVEVLRRFINRSFRFMSAYHLGLSGKAAEWAV</sequence>
<dbReference type="EMBL" id="KN825683">
    <property type="protein sequence ID" value="KIK82077.1"/>
    <property type="molecule type" value="Genomic_DNA"/>
</dbReference>